<feature type="transmembrane region" description="Helical" evidence="2">
    <location>
        <begin position="80"/>
        <end position="96"/>
    </location>
</feature>
<protein>
    <recommendedName>
        <fullName evidence="3">DUF6533 domain-containing protein</fullName>
    </recommendedName>
</protein>
<keyword evidence="5" id="KW-1185">Reference proteome</keyword>
<reference evidence="4 5" key="1">
    <citation type="submission" date="2019-02" db="EMBL/GenBank/DDBJ databases">
        <title>Genome sequencing of the rare red list fungi Phlebia centrifuga.</title>
        <authorList>
            <person name="Buettner E."/>
            <person name="Kellner H."/>
        </authorList>
    </citation>
    <scope>NUCLEOTIDE SEQUENCE [LARGE SCALE GENOMIC DNA]</scope>
    <source>
        <strain evidence="4 5">DSM 108282</strain>
    </source>
</reference>
<feature type="transmembrane region" description="Helical" evidence="2">
    <location>
        <begin position="51"/>
        <end position="74"/>
    </location>
</feature>
<name>A0A4V3X9Z1_9APHY</name>
<organism evidence="4 5">
    <name type="scientific">Hermanssonia centrifuga</name>
    <dbReference type="NCBI Taxonomy" id="98765"/>
    <lineage>
        <taxon>Eukaryota</taxon>
        <taxon>Fungi</taxon>
        <taxon>Dikarya</taxon>
        <taxon>Basidiomycota</taxon>
        <taxon>Agaricomycotina</taxon>
        <taxon>Agaricomycetes</taxon>
        <taxon>Polyporales</taxon>
        <taxon>Meruliaceae</taxon>
        <taxon>Hermanssonia</taxon>
    </lineage>
</organism>
<comment type="caution">
    <text evidence="4">The sequence shown here is derived from an EMBL/GenBank/DDBJ whole genome shotgun (WGS) entry which is preliminary data.</text>
</comment>
<evidence type="ECO:0000313" key="4">
    <source>
        <dbReference type="EMBL" id="THG96032.1"/>
    </source>
</evidence>
<proteinExistence type="predicted"/>
<dbReference type="InterPro" id="IPR045340">
    <property type="entry name" value="DUF6533"/>
</dbReference>
<accession>A0A4V3X9Z1</accession>
<feature type="domain" description="DUF6533" evidence="3">
    <location>
        <begin position="29"/>
        <end position="66"/>
    </location>
</feature>
<keyword evidence="2" id="KW-1133">Transmembrane helix</keyword>
<keyword evidence="2" id="KW-0812">Transmembrane</keyword>
<feature type="region of interest" description="Disordered" evidence="1">
    <location>
        <begin position="255"/>
        <end position="280"/>
    </location>
</feature>
<evidence type="ECO:0000259" key="3">
    <source>
        <dbReference type="Pfam" id="PF20151"/>
    </source>
</evidence>
<dbReference type="AlphaFoldDB" id="A0A4V3X9Z1"/>
<evidence type="ECO:0000256" key="2">
    <source>
        <dbReference type="SAM" id="Phobius"/>
    </source>
</evidence>
<feature type="compositionally biased region" description="Acidic residues" evidence="1">
    <location>
        <begin position="258"/>
        <end position="269"/>
    </location>
</feature>
<sequence length="280" mass="31572">MADTSSNAELAAAFQAELAENFSVYGMSALIAYEYIITVHQEIRMVWQRKWTLATWIFMANRYLMITMVVFSASPYTPQMVQYSVFAVFSALRVFAIWDRNVFMALLMLVLNLVPVATNTYVSTQETIMFTTDTTLGTFCGYIINVPTNTIFENGVFRVRNRERDVLNFTQDLITNLNHASALLILNIAQIVLKTVPILISRFLFNLRQVGEPAAESGNHQHITFSSRFTIRVPTLASIVGNMGEELDHGPVVQEGSVMDDPDEIEDLDSSASTRRNDLM</sequence>
<evidence type="ECO:0000256" key="1">
    <source>
        <dbReference type="SAM" id="MobiDB-lite"/>
    </source>
</evidence>
<dbReference type="EMBL" id="SGPJ01000267">
    <property type="protein sequence ID" value="THG96032.1"/>
    <property type="molecule type" value="Genomic_DNA"/>
</dbReference>
<keyword evidence="2" id="KW-0472">Membrane</keyword>
<gene>
    <name evidence="4" type="ORF">EW026_g5719</name>
</gene>
<evidence type="ECO:0000313" key="5">
    <source>
        <dbReference type="Proteomes" id="UP000309038"/>
    </source>
</evidence>
<feature type="transmembrane region" description="Helical" evidence="2">
    <location>
        <begin position="103"/>
        <end position="122"/>
    </location>
</feature>
<dbReference type="Pfam" id="PF20151">
    <property type="entry name" value="DUF6533"/>
    <property type="match status" value="1"/>
</dbReference>
<dbReference type="Proteomes" id="UP000309038">
    <property type="component" value="Unassembled WGS sequence"/>
</dbReference>